<dbReference type="GO" id="GO:0016787">
    <property type="term" value="F:hydrolase activity"/>
    <property type="evidence" value="ECO:0007669"/>
    <property type="project" value="InterPro"/>
</dbReference>
<dbReference type="InterPro" id="IPR051693">
    <property type="entry name" value="UPF0046_metallophosphoest"/>
</dbReference>
<organism evidence="2 3">
    <name type="scientific">Fimbriiglobus ruber</name>
    <dbReference type="NCBI Taxonomy" id="1908690"/>
    <lineage>
        <taxon>Bacteria</taxon>
        <taxon>Pseudomonadati</taxon>
        <taxon>Planctomycetota</taxon>
        <taxon>Planctomycetia</taxon>
        <taxon>Gemmatales</taxon>
        <taxon>Gemmataceae</taxon>
        <taxon>Fimbriiglobus</taxon>
    </lineage>
</organism>
<accession>A0A225CYL2</accession>
<proteinExistence type="predicted"/>
<dbReference type="OrthoDB" id="332939at2"/>
<dbReference type="InterPro" id="IPR029052">
    <property type="entry name" value="Metallo-depent_PP-like"/>
</dbReference>
<sequence>MRIVCISDTHGHHAKWEVPDGDILVHAGDLTDDGDLADVEDFDRWLGTLPHRHKIVIAGNHDFCFQQQPDRARQRLSHATYLQDEAVVIDGVKFYGSPWQPWFFDWAFNLPRGADIAAKWALIPADTTVLVTHGPPLGIGDLTKRGDLAGCADLLARVQVVRPKLHVFGHIHEAAGVYHTQETLFVNAAIRPGQNRGTVVDLTANGISAVD</sequence>
<dbReference type="PANTHER" id="PTHR12905">
    <property type="entry name" value="METALLOPHOSPHOESTERASE"/>
    <property type="match status" value="1"/>
</dbReference>
<dbReference type="Pfam" id="PF00149">
    <property type="entry name" value="Metallophos"/>
    <property type="match status" value="1"/>
</dbReference>
<evidence type="ECO:0000259" key="1">
    <source>
        <dbReference type="Pfam" id="PF00149"/>
    </source>
</evidence>
<dbReference type="Proteomes" id="UP000214646">
    <property type="component" value="Unassembled WGS sequence"/>
</dbReference>
<feature type="domain" description="Calcineurin-like phosphoesterase" evidence="1">
    <location>
        <begin position="1"/>
        <end position="173"/>
    </location>
</feature>
<dbReference type="InterPro" id="IPR004843">
    <property type="entry name" value="Calcineurin-like_PHP"/>
</dbReference>
<gene>
    <name evidence="2" type="ORF">FRUB_10441</name>
</gene>
<dbReference type="PANTHER" id="PTHR12905:SF0">
    <property type="entry name" value="CALCINEURIN-LIKE PHOSPHOESTERASE DOMAIN-CONTAINING PROTEIN"/>
    <property type="match status" value="1"/>
</dbReference>
<dbReference type="EMBL" id="NIDE01000020">
    <property type="protein sequence ID" value="OWK34470.1"/>
    <property type="molecule type" value="Genomic_DNA"/>
</dbReference>
<reference evidence="3" key="1">
    <citation type="submission" date="2017-06" db="EMBL/GenBank/DDBJ databases">
        <title>Genome analysis of Fimbriiglobus ruber SP5, the first member of the order Planctomycetales with confirmed chitinolytic capability.</title>
        <authorList>
            <person name="Ravin N.V."/>
            <person name="Rakitin A.L."/>
            <person name="Ivanova A.A."/>
            <person name="Beletsky A.V."/>
            <person name="Kulichevskaya I.S."/>
            <person name="Mardanov A.V."/>
            <person name="Dedysh S.N."/>
        </authorList>
    </citation>
    <scope>NUCLEOTIDE SEQUENCE [LARGE SCALE GENOMIC DNA]</scope>
    <source>
        <strain evidence="3">SP5</strain>
    </source>
</reference>
<comment type="caution">
    <text evidence="2">The sequence shown here is derived from an EMBL/GenBank/DDBJ whole genome shotgun (WGS) entry which is preliminary data.</text>
</comment>
<dbReference type="RefSeq" id="WP_088260747.1">
    <property type="nucleotide sequence ID" value="NZ_NIDE01000020.1"/>
</dbReference>
<keyword evidence="3" id="KW-1185">Reference proteome</keyword>
<name>A0A225CYL2_9BACT</name>
<dbReference type="SUPFAM" id="SSF56300">
    <property type="entry name" value="Metallo-dependent phosphatases"/>
    <property type="match status" value="1"/>
</dbReference>
<dbReference type="AlphaFoldDB" id="A0A225CYL2"/>
<protein>
    <recommendedName>
        <fullName evidence="1">Calcineurin-like phosphoesterase domain-containing protein</fullName>
    </recommendedName>
</protein>
<evidence type="ECO:0000313" key="3">
    <source>
        <dbReference type="Proteomes" id="UP000214646"/>
    </source>
</evidence>
<dbReference type="Gene3D" id="3.60.21.10">
    <property type="match status" value="1"/>
</dbReference>
<dbReference type="CDD" id="cd07379">
    <property type="entry name" value="MPP_239FB"/>
    <property type="match status" value="1"/>
</dbReference>
<evidence type="ECO:0000313" key="2">
    <source>
        <dbReference type="EMBL" id="OWK34470.1"/>
    </source>
</evidence>